<dbReference type="EMBL" id="LRPM01000046">
    <property type="protein sequence ID" value="KWZ77708.1"/>
    <property type="molecule type" value="Genomic_DNA"/>
</dbReference>
<evidence type="ECO:0000256" key="2">
    <source>
        <dbReference type="ARBA" id="ARBA00022814"/>
    </source>
</evidence>
<dbReference type="GO" id="GO:0031564">
    <property type="term" value="P:transcription antitermination"/>
    <property type="evidence" value="ECO:0007669"/>
    <property type="project" value="UniProtKB-KW"/>
</dbReference>
<dbReference type="SUPFAM" id="SSF48013">
    <property type="entry name" value="NusB-like"/>
    <property type="match status" value="1"/>
</dbReference>
<name>A0A133KDQ9_9FIRM</name>
<dbReference type="GO" id="GO:0005829">
    <property type="term" value="C:cytosol"/>
    <property type="evidence" value="ECO:0007669"/>
    <property type="project" value="TreeGrafter"/>
</dbReference>
<dbReference type="Gene3D" id="1.10.940.10">
    <property type="entry name" value="NusB-like"/>
    <property type="match status" value="1"/>
</dbReference>
<dbReference type="Proteomes" id="UP000070383">
    <property type="component" value="Unassembled WGS sequence"/>
</dbReference>
<keyword evidence="2" id="KW-0889">Transcription antitermination</keyword>
<proteinExistence type="inferred from homology"/>
<dbReference type="PANTHER" id="PTHR11078:SF3">
    <property type="entry name" value="ANTITERMINATION NUSB DOMAIN-CONTAINING PROTEIN"/>
    <property type="match status" value="1"/>
</dbReference>
<dbReference type="InterPro" id="IPR011605">
    <property type="entry name" value="NusB_fam"/>
</dbReference>
<dbReference type="PANTHER" id="PTHR11078">
    <property type="entry name" value="N UTILIZATION SUBSTANCE PROTEIN B-RELATED"/>
    <property type="match status" value="1"/>
</dbReference>
<evidence type="ECO:0000256" key="4">
    <source>
        <dbReference type="ARBA" id="ARBA00023015"/>
    </source>
</evidence>
<keyword evidence="8" id="KW-1185">Reference proteome</keyword>
<protein>
    <submittedName>
        <fullName evidence="7">Transcription antitermination factor NusB</fullName>
    </submittedName>
</protein>
<accession>A0A133KDQ9</accession>
<dbReference type="STRING" id="33036.HMPREF3200_01179"/>
<evidence type="ECO:0000313" key="7">
    <source>
        <dbReference type="EMBL" id="KWZ77708.1"/>
    </source>
</evidence>
<dbReference type="GO" id="GO:0006353">
    <property type="term" value="P:DNA-templated transcription termination"/>
    <property type="evidence" value="ECO:0007669"/>
    <property type="project" value="InterPro"/>
</dbReference>
<dbReference type="RefSeq" id="WP_004835881.1">
    <property type="nucleotide sequence ID" value="NZ_KQ955281.1"/>
</dbReference>
<reference evidence="8" key="1">
    <citation type="submission" date="2016-01" db="EMBL/GenBank/DDBJ databases">
        <authorList>
            <person name="Mitreva M."/>
            <person name="Pepin K.H."/>
            <person name="Mihindukulasuriya K.A."/>
            <person name="Fulton R."/>
            <person name="Fronick C."/>
            <person name="O'Laughlin M."/>
            <person name="Miner T."/>
            <person name="Herter B."/>
            <person name="Rosa B.A."/>
            <person name="Cordes M."/>
            <person name="Tomlinson C."/>
            <person name="Wollam A."/>
            <person name="Palsikar V.B."/>
            <person name="Mardis E.R."/>
            <person name="Wilson R.K."/>
        </authorList>
    </citation>
    <scope>NUCLEOTIDE SEQUENCE [LARGE SCALE GENOMIC DNA]</scope>
    <source>
        <strain evidence="8">MJR8151</strain>
    </source>
</reference>
<gene>
    <name evidence="7" type="ORF">HMPREF3200_01179</name>
</gene>
<evidence type="ECO:0000256" key="5">
    <source>
        <dbReference type="ARBA" id="ARBA00023163"/>
    </source>
</evidence>
<keyword evidence="3" id="KW-0694">RNA-binding</keyword>
<keyword evidence="4" id="KW-0805">Transcription regulation</keyword>
<organism evidence="7 8">
    <name type="scientific">Anaerococcus tetradius</name>
    <dbReference type="NCBI Taxonomy" id="33036"/>
    <lineage>
        <taxon>Bacteria</taxon>
        <taxon>Bacillati</taxon>
        <taxon>Bacillota</taxon>
        <taxon>Tissierellia</taxon>
        <taxon>Tissierellales</taxon>
        <taxon>Peptoniphilaceae</taxon>
        <taxon>Anaerococcus</taxon>
    </lineage>
</organism>
<dbReference type="GO" id="GO:0003723">
    <property type="term" value="F:RNA binding"/>
    <property type="evidence" value="ECO:0007669"/>
    <property type="project" value="UniProtKB-KW"/>
</dbReference>
<dbReference type="InterPro" id="IPR006027">
    <property type="entry name" value="NusB_RsmB_TIM44"/>
</dbReference>
<sequence length="133" mass="15394">MNRVEQREWVFKLIYQDMISKIEDVDKILAELNLADEDFIKASISSYLDKLTLIEEKVDSNLDSKHKRIAKVLRSILYLSINEIYFMDIPVSVSINEAVNLAKKYSDEEDYKLVNSILGSIVRKDGNEKSTKC</sequence>
<evidence type="ECO:0000259" key="6">
    <source>
        <dbReference type="Pfam" id="PF01029"/>
    </source>
</evidence>
<dbReference type="InterPro" id="IPR035926">
    <property type="entry name" value="NusB-like_sf"/>
</dbReference>
<evidence type="ECO:0000256" key="3">
    <source>
        <dbReference type="ARBA" id="ARBA00022884"/>
    </source>
</evidence>
<dbReference type="OrthoDB" id="9811381at2"/>
<dbReference type="AlphaFoldDB" id="A0A133KDQ9"/>
<dbReference type="PATRIC" id="fig|33036.3.peg.1168"/>
<keyword evidence="5" id="KW-0804">Transcription</keyword>
<feature type="domain" description="NusB/RsmB/TIM44" evidence="6">
    <location>
        <begin position="6"/>
        <end position="123"/>
    </location>
</feature>
<evidence type="ECO:0000256" key="1">
    <source>
        <dbReference type="ARBA" id="ARBA00005952"/>
    </source>
</evidence>
<comment type="similarity">
    <text evidence="1">Belongs to the NusB family.</text>
</comment>
<comment type="caution">
    <text evidence="7">The sequence shown here is derived from an EMBL/GenBank/DDBJ whole genome shotgun (WGS) entry which is preliminary data.</text>
</comment>
<evidence type="ECO:0000313" key="8">
    <source>
        <dbReference type="Proteomes" id="UP000070383"/>
    </source>
</evidence>
<dbReference type="Pfam" id="PF01029">
    <property type="entry name" value="NusB"/>
    <property type="match status" value="1"/>
</dbReference>